<organism evidence="4">
    <name type="scientific">Mesocestoides corti</name>
    <name type="common">Flatworm</name>
    <dbReference type="NCBI Taxonomy" id="53468"/>
    <lineage>
        <taxon>Eukaryota</taxon>
        <taxon>Metazoa</taxon>
        <taxon>Spiralia</taxon>
        <taxon>Lophotrochozoa</taxon>
        <taxon>Platyhelminthes</taxon>
        <taxon>Cestoda</taxon>
        <taxon>Eucestoda</taxon>
        <taxon>Cyclophyllidea</taxon>
        <taxon>Mesocestoididae</taxon>
        <taxon>Mesocestoides</taxon>
    </lineage>
</organism>
<reference evidence="4" key="1">
    <citation type="submission" date="2017-02" db="UniProtKB">
        <authorList>
            <consortium name="WormBaseParasite"/>
        </authorList>
    </citation>
    <scope>IDENTIFICATION</scope>
</reference>
<protein>
    <submittedName>
        <fullName evidence="2 4">Uncharacterized protein</fullName>
    </submittedName>
</protein>
<evidence type="ECO:0000313" key="2">
    <source>
        <dbReference type="EMBL" id="VDD74494.1"/>
    </source>
</evidence>
<dbReference type="WBParaSite" id="MCOS_0000049601-mRNA-1">
    <property type="protein sequence ID" value="MCOS_0000049601-mRNA-1"/>
    <property type="gene ID" value="MCOS_0000049601"/>
</dbReference>
<feature type="compositionally biased region" description="Polar residues" evidence="1">
    <location>
        <begin position="1"/>
        <end position="19"/>
    </location>
</feature>
<feature type="region of interest" description="Disordered" evidence="1">
    <location>
        <begin position="1"/>
        <end position="27"/>
    </location>
</feature>
<dbReference type="AlphaFoldDB" id="A0A0R3U243"/>
<sequence length="223" mass="25108">MVNGQLPRNSSLGATTTPLSDDAFGYEPNGLIQTSPDEFARNNSAPDRLKQIFTDRHSHKSLAEQKVSDWLLRYRSYAHCSPKDLTDIPDNIWAPLDVDPSSRNNAASEFNMARSAKGVQADQLKHRMLNCARRKDLSDHAMPTLKPNDAPKRRLHSVTSTHCPVMRSSVIKYQIPYFFQPPYRQSYKSAKLAQYAEKSISLKKAQNYMDLSKGLLTASGLPK</sequence>
<accession>A0A0R3U243</accession>
<name>A0A0R3U243_MESCO</name>
<evidence type="ECO:0000313" key="3">
    <source>
        <dbReference type="Proteomes" id="UP000267029"/>
    </source>
</evidence>
<keyword evidence="3" id="KW-1185">Reference proteome</keyword>
<gene>
    <name evidence="2" type="ORF">MCOS_LOCUS497</name>
</gene>
<evidence type="ECO:0000313" key="4">
    <source>
        <dbReference type="WBParaSite" id="MCOS_0000049601-mRNA-1"/>
    </source>
</evidence>
<dbReference type="EMBL" id="UXSR01000044">
    <property type="protein sequence ID" value="VDD74494.1"/>
    <property type="molecule type" value="Genomic_DNA"/>
</dbReference>
<reference evidence="2 3" key="2">
    <citation type="submission" date="2018-10" db="EMBL/GenBank/DDBJ databases">
        <authorList>
            <consortium name="Pathogen Informatics"/>
        </authorList>
    </citation>
    <scope>NUCLEOTIDE SEQUENCE [LARGE SCALE GENOMIC DNA]</scope>
</reference>
<proteinExistence type="predicted"/>
<dbReference type="Proteomes" id="UP000267029">
    <property type="component" value="Unassembled WGS sequence"/>
</dbReference>
<evidence type="ECO:0000256" key="1">
    <source>
        <dbReference type="SAM" id="MobiDB-lite"/>
    </source>
</evidence>
<dbReference type="OrthoDB" id="6244546at2759"/>